<sequence>MSVHYDVIIRYVCMFLYTLFAMPTKAKMTSADPSSRIGQENCVARTYGLVNNQFVDEYLNSRSWPMSALTAPIITCECQVLWCA</sequence>
<reference evidence="1" key="1">
    <citation type="submission" date="2019-12" db="EMBL/GenBank/DDBJ databases">
        <title>An insight into the sialome of adult female Ixodes ricinus ticks feeding for 6 days.</title>
        <authorList>
            <person name="Perner J."/>
            <person name="Ribeiro J.M.C."/>
        </authorList>
    </citation>
    <scope>NUCLEOTIDE SEQUENCE</scope>
    <source>
        <strain evidence="1">Semi-engorged</strain>
        <tissue evidence="1">Salivary glands</tissue>
    </source>
</reference>
<organism evidence="1">
    <name type="scientific">Ixodes ricinus</name>
    <name type="common">Common tick</name>
    <name type="synonym">Acarus ricinus</name>
    <dbReference type="NCBI Taxonomy" id="34613"/>
    <lineage>
        <taxon>Eukaryota</taxon>
        <taxon>Metazoa</taxon>
        <taxon>Ecdysozoa</taxon>
        <taxon>Arthropoda</taxon>
        <taxon>Chelicerata</taxon>
        <taxon>Arachnida</taxon>
        <taxon>Acari</taxon>
        <taxon>Parasitiformes</taxon>
        <taxon>Ixodida</taxon>
        <taxon>Ixodoidea</taxon>
        <taxon>Ixodidae</taxon>
        <taxon>Ixodinae</taxon>
        <taxon>Ixodes</taxon>
    </lineage>
</organism>
<accession>A0A6B0U731</accession>
<protein>
    <submittedName>
        <fullName evidence="1">Putative secreted protein</fullName>
    </submittedName>
</protein>
<dbReference type="EMBL" id="GIFC01002914">
    <property type="protein sequence ID" value="MXU84997.1"/>
    <property type="molecule type" value="Transcribed_RNA"/>
</dbReference>
<evidence type="ECO:0000313" key="1">
    <source>
        <dbReference type="EMBL" id="MXU84997.1"/>
    </source>
</evidence>
<dbReference type="AlphaFoldDB" id="A0A6B0U731"/>
<proteinExistence type="predicted"/>
<name>A0A6B0U731_IXORI</name>